<dbReference type="GO" id="GO:0019888">
    <property type="term" value="F:protein phosphatase regulator activity"/>
    <property type="evidence" value="ECO:0007669"/>
    <property type="project" value="TreeGrafter"/>
</dbReference>
<organism evidence="3 4">
    <name type="scientific">Kipferlia bialata</name>
    <dbReference type="NCBI Taxonomy" id="797122"/>
    <lineage>
        <taxon>Eukaryota</taxon>
        <taxon>Metamonada</taxon>
        <taxon>Carpediemonas-like organisms</taxon>
        <taxon>Kipferlia</taxon>
    </lineage>
</organism>
<feature type="repeat" description="HEAT" evidence="2">
    <location>
        <begin position="73"/>
        <end position="110"/>
    </location>
</feature>
<dbReference type="PROSITE" id="PS50077">
    <property type="entry name" value="HEAT_REPEAT"/>
    <property type="match status" value="1"/>
</dbReference>
<dbReference type="GO" id="GO:0005634">
    <property type="term" value="C:nucleus"/>
    <property type="evidence" value="ECO:0007669"/>
    <property type="project" value="TreeGrafter"/>
</dbReference>
<dbReference type="EMBL" id="BDIP01007242">
    <property type="protein sequence ID" value="GIQ91154.1"/>
    <property type="molecule type" value="Genomic_DNA"/>
</dbReference>
<evidence type="ECO:0000313" key="3">
    <source>
        <dbReference type="EMBL" id="GIQ91154.1"/>
    </source>
</evidence>
<dbReference type="Proteomes" id="UP000265618">
    <property type="component" value="Unassembled WGS sequence"/>
</dbReference>
<evidence type="ECO:0000313" key="4">
    <source>
        <dbReference type="Proteomes" id="UP000265618"/>
    </source>
</evidence>
<dbReference type="InterPro" id="IPR011989">
    <property type="entry name" value="ARM-like"/>
</dbReference>
<dbReference type="SUPFAM" id="SSF48371">
    <property type="entry name" value="ARM repeat"/>
    <property type="match status" value="1"/>
</dbReference>
<dbReference type="GO" id="GO:0005829">
    <property type="term" value="C:cytosol"/>
    <property type="evidence" value="ECO:0007669"/>
    <property type="project" value="TreeGrafter"/>
</dbReference>
<dbReference type="PANTHER" id="PTHR10648">
    <property type="entry name" value="SERINE/THREONINE-PROTEIN PHOSPHATASE PP2A 65 KDA REGULATORY SUBUNIT"/>
    <property type="match status" value="1"/>
</dbReference>
<dbReference type="AlphaFoldDB" id="A0A9K3GPG0"/>
<gene>
    <name evidence="3" type="ORF">KIPB_014277</name>
</gene>
<comment type="caution">
    <text evidence="3">The sequence shown here is derived from an EMBL/GenBank/DDBJ whole genome shotgun (WGS) entry which is preliminary data.</text>
</comment>
<dbReference type="InterPro" id="IPR016024">
    <property type="entry name" value="ARM-type_fold"/>
</dbReference>
<feature type="non-terminal residue" evidence="3">
    <location>
        <position position="1"/>
    </location>
</feature>
<proteinExistence type="predicted"/>
<protein>
    <submittedName>
        <fullName evidence="3">Uncharacterized protein</fullName>
    </submittedName>
</protein>
<keyword evidence="4" id="KW-1185">Reference proteome</keyword>
<dbReference type="OrthoDB" id="340346at2759"/>
<evidence type="ECO:0000256" key="2">
    <source>
        <dbReference type="PROSITE-ProRule" id="PRU00103"/>
    </source>
</evidence>
<accession>A0A9K3GPG0</accession>
<sequence length="168" mass="18031">MGLAAAGHHNPVTSGVAVLSTLMQRVSPSNKGEILSVYSTHCSSTATFIRRICSEHLCDMIPCVPPTALEDTLLPAFLSFSSDQQGIIRLGSVKAASMLLGTLPPTATDSIRKVASTYTKLAADTTWQVRNAILQSFKEFLTGPGPTRLGWEKVMTTYTGMLKDVEAE</sequence>
<dbReference type="InterPro" id="IPR021133">
    <property type="entry name" value="HEAT_type_2"/>
</dbReference>
<keyword evidence="1" id="KW-0677">Repeat</keyword>
<evidence type="ECO:0000256" key="1">
    <source>
        <dbReference type="ARBA" id="ARBA00022737"/>
    </source>
</evidence>
<dbReference type="Gene3D" id="1.25.10.10">
    <property type="entry name" value="Leucine-rich Repeat Variant"/>
    <property type="match status" value="1"/>
</dbReference>
<dbReference type="PANTHER" id="PTHR10648:SF4">
    <property type="entry name" value="PROTEIN PHOSPHATASE 2 (FORMERLY 2A), REGULATORY SUBUNIT A, BETA ISOFORM-RELATED"/>
    <property type="match status" value="1"/>
</dbReference>
<reference evidence="3 4" key="1">
    <citation type="journal article" date="2018" name="PLoS ONE">
        <title>The draft genome of Kipferlia bialata reveals reductive genome evolution in fornicate parasites.</title>
        <authorList>
            <person name="Tanifuji G."/>
            <person name="Takabayashi S."/>
            <person name="Kume K."/>
            <person name="Takagi M."/>
            <person name="Nakayama T."/>
            <person name="Kamikawa R."/>
            <person name="Inagaki Y."/>
            <person name="Hashimoto T."/>
        </authorList>
    </citation>
    <scope>NUCLEOTIDE SEQUENCE [LARGE SCALE GENOMIC DNA]</scope>
    <source>
        <strain evidence="3">NY0173</strain>
    </source>
</reference>
<dbReference type="GO" id="GO:0000159">
    <property type="term" value="C:protein phosphatase type 2A complex"/>
    <property type="evidence" value="ECO:0007669"/>
    <property type="project" value="TreeGrafter"/>
</dbReference>
<dbReference type="InterPro" id="IPR051023">
    <property type="entry name" value="PP2A_Regulatory_Subunit_A"/>
</dbReference>
<name>A0A9K3GPG0_9EUKA</name>